<accession>A0A485K6W5</accession>
<evidence type="ECO:0000256" key="2">
    <source>
        <dbReference type="ARBA" id="ARBA00022771"/>
    </source>
</evidence>
<keyword evidence="9" id="KW-1185">Reference proteome</keyword>
<organism evidence="8 9">
    <name type="scientific">Aphanomyces stellatus</name>
    <dbReference type="NCBI Taxonomy" id="120398"/>
    <lineage>
        <taxon>Eukaryota</taxon>
        <taxon>Sar</taxon>
        <taxon>Stramenopiles</taxon>
        <taxon>Oomycota</taxon>
        <taxon>Saprolegniomycetes</taxon>
        <taxon>Saprolegniales</taxon>
        <taxon>Verrucalvaceae</taxon>
        <taxon>Aphanomyces</taxon>
    </lineage>
</organism>
<evidence type="ECO:0000259" key="6">
    <source>
        <dbReference type="PROSITE" id="PS50178"/>
    </source>
</evidence>
<feature type="compositionally biased region" description="Basic and acidic residues" evidence="5">
    <location>
        <begin position="333"/>
        <end position="351"/>
    </location>
</feature>
<dbReference type="InterPro" id="IPR011011">
    <property type="entry name" value="Znf_FYVE_PHD"/>
</dbReference>
<name>A0A485K6W5_9STRA</name>
<dbReference type="PANTHER" id="PTHR13510">
    <property type="entry name" value="FYVE-FINGER-CONTAINING RAB5 EFFECTOR PROTEIN RABENOSYN-5-RELATED"/>
    <property type="match status" value="1"/>
</dbReference>
<protein>
    <submittedName>
        <fullName evidence="8">Aste57867_2106 protein</fullName>
    </submittedName>
</protein>
<dbReference type="EMBL" id="VJMH01000216">
    <property type="protein sequence ID" value="KAF0717767.1"/>
    <property type="molecule type" value="Genomic_DNA"/>
</dbReference>
<dbReference type="AlphaFoldDB" id="A0A485K6W5"/>
<evidence type="ECO:0000256" key="1">
    <source>
        <dbReference type="ARBA" id="ARBA00022723"/>
    </source>
</evidence>
<evidence type="ECO:0000313" key="7">
    <source>
        <dbReference type="EMBL" id="KAF0717767.1"/>
    </source>
</evidence>
<keyword evidence="3" id="KW-0862">Zinc</keyword>
<dbReference type="Proteomes" id="UP000332933">
    <property type="component" value="Unassembled WGS sequence"/>
</dbReference>
<feature type="compositionally biased region" description="Basic and acidic residues" evidence="5">
    <location>
        <begin position="412"/>
        <end position="427"/>
    </location>
</feature>
<dbReference type="Gene3D" id="3.30.530.20">
    <property type="match status" value="1"/>
</dbReference>
<keyword evidence="2 4" id="KW-0863">Zinc-finger</keyword>
<dbReference type="Gene3D" id="3.30.40.10">
    <property type="entry name" value="Zinc/RING finger domain, C3HC4 (zinc finger)"/>
    <property type="match status" value="1"/>
</dbReference>
<dbReference type="EMBL" id="CAADRA010000216">
    <property type="protein sequence ID" value="VFT79309.1"/>
    <property type="molecule type" value="Genomic_DNA"/>
</dbReference>
<evidence type="ECO:0000313" key="8">
    <source>
        <dbReference type="EMBL" id="VFT79309.1"/>
    </source>
</evidence>
<feature type="domain" description="FYVE-type" evidence="6">
    <location>
        <begin position="269"/>
        <end position="323"/>
    </location>
</feature>
<dbReference type="InterPro" id="IPR017455">
    <property type="entry name" value="Znf_FYVE-rel"/>
</dbReference>
<dbReference type="OrthoDB" id="60164at2759"/>
<dbReference type="InterPro" id="IPR023393">
    <property type="entry name" value="START-like_dom_sf"/>
</dbReference>
<dbReference type="SUPFAM" id="SSF57903">
    <property type="entry name" value="FYVE/PHD zinc finger"/>
    <property type="match status" value="1"/>
</dbReference>
<proteinExistence type="predicted"/>
<dbReference type="SUPFAM" id="SSF55961">
    <property type="entry name" value="Bet v1-like"/>
    <property type="match status" value="1"/>
</dbReference>
<reference evidence="8 9" key="1">
    <citation type="submission" date="2019-03" db="EMBL/GenBank/DDBJ databases">
        <authorList>
            <person name="Gaulin E."/>
            <person name="Dumas B."/>
        </authorList>
    </citation>
    <scope>NUCLEOTIDE SEQUENCE [LARGE SCALE GENOMIC DNA]</scope>
    <source>
        <strain evidence="8">CBS 568.67</strain>
    </source>
</reference>
<dbReference type="InterPro" id="IPR013083">
    <property type="entry name" value="Znf_RING/FYVE/PHD"/>
</dbReference>
<gene>
    <name evidence="8" type="primary">Aste57867_2106</name>
    <name evidence="7" type="ORF">As57867_002101</name>
    <name evidence="8" type="ORF">ASTE57867_2106</name>
</gene>
<feature type="compositionally biased region" description="Polar residues" evidence="5">
    <location>
        <begin position="352"/>
        <end position="361"/>
    </location>
</feature>
<evidence type="ECO:0000256" key="4">
    <source>
        <dbReference type="PROSITE-ProRule" id="PRU00091"/>
    </source>
</evidence>
<dbReference type="PANTHER" id="PTHR13510:SF44">
    <property type="entry name" value="RABENOSYN-5"/>
    <property type="match status" value="1"/>
</dbReference>
<reference evidence="7" key="2">
    <citation type="submission" date="2019-06" db="EMBL/GenBank/DDBJ databases">
        <title>Genomics analysis of Aphanomyces spp. identifies a new class of oomycete effector associated with host adaptation.</title>
        <authorList>
            <person name="Gaulin E."/>
        </authorList>
    </citation>
    <scope>NUCLEOTIDE SEQUENCE</scope>
    <source>
        <strain evidence="7">CBS 578.67</strain>
    </source>
</reference>
<dbReference type="InterPro" id="IPR052727">
    <property type="entry name" value="Rab4/Rab5_effector"/>
</dbReference>
<dbReference type="PROSITE" id="PS50178">
    <property type="entry name" value="ZF_FYVE"/>
    <property type="match status" value="1"/>
</dbReference>
<sequence length="508" mass="56967">MPLPSNFFKCPPLTAAERQHFKQLGIAAAYEVAEKTQLRGGPITWELNSDEGDLRIYKGVDPNIPLGSSGSTAFASSIEVVGTMDEAIDLFRSQTTEQAKEYCRRFGNLLTDAVNLYSIVPATDSDQREMIGISWRSFKAAIDKVVAPRDACILDVHHAFQFNGRRVWVRLLKSVELACCPDLQAQLGFVRMHHEITGHIFMESTKPGYLHIGYIAQTDVKGVAGDWAGWLVDMSMKKRCRNLSDIDRFLRENRLSKTPFMTTTELMPITTSKRCFLCVRRFGPLGKRLNCLKCGEVHCRRCIQAWHVKNRGFDAIAEVCNKCALGGPASDGDDAKSQRWRKSTDDARVDSSTDFMTSDGGSSCREYIRSQRHVASDVGSSSSTGWDDEANRSRRRHGSKGSSVVTKSQRRFSHEAGHDVRSQRQLHESIEATDVQSQRYDGRLPFGACDSRTMHCVTSRTPNPQSKTFMATPKHNNASLNDFELRIAPSAWRTPRHGERNDVIRLGV</sequence>
<feature type="region of interest" description="Disordered" evidence="5">
    <location>
        <begin position="329"/>
        <end position="427"/>
    </location>
</feature>
<dbReference type="GO" id="GO:0008270">
    <property type="term" value="F:zinc ion binding"/>
    <property type="evidence" value="ECO:0007669"/>
    <property type="project" value="UniProtKB-KW"/>
</dbReference>
<evidence type="ECO:0000313" key="9">
    <source>
        <dbReference type="Proteomes" id="UP000332933"/>
    </source>
</evidence>
<keyword evidence="1" id="KW-0479">Metal-binding</keyword>
<evidence type="ECO:0000256" key="3">
    <source>
        <dbReference type="ARBA" id="ARBA00022833"/>
    </source>
</evidence>
<evidence type="ECO:0000256" key="5">
    <source>
        <dbReference type="SAM" id="MobiDB-lite"/>
    </source>
</evidence>